<dbReference type="Pfam" id="PF17765">
    <property type="entry name" value="MLTR_LBD"/>
    <property type="match status" value="1"/>
</dbReference>
<dbReference type="KEGG" id="rfs:C1I64_07275"/>
<dbReference type="SMART" id="SM00530">
    <property type="entry name" value="HTH_XRE"/>
    <property type="match status" value="1"/>
</dbReference>
<feature type="domain" description="HTH cro/C1-type" evidence="1">
    <location>
        <begin position="35"/>
        <end position="82"/>
    </location>
</feature>
<dbReference type="RefSeq" id="WP_127886755.1">
    <property type="nucleotide sequence ID" value="NZ_CP028137.1"/>
</dbReference>
<gene>
    <name evidence="2" type="ORF">C1I64_07275</name>
</gene>
<dbReference type="PANTHER" id="PTHR35010:SF2">
    <property type="entry name" value="BLL4672 PROTEIN"/>
    <property type="match status" value="1"/>
</dbReference>
<dbReference type="PROSITE" id="PS50943">
    <property type="entry name" value="HTH_CROC1"/>
    <property type="match status" value="1"/>
</dbReference>
<evidence type="ECO:0000313" key="3">
    <source>
        <dbReference type="Proteomes" id="UP000285317"/>
    </source>
</evidence>
<dbReference type="Gene3D" id="3.30.450.180">
    <property type="match status" value="1"/>
</dbReference>
<dbReference type="PANTHER" id="PTHR35010">
    <property type="entry name" value="BLL4672 PROTEIN-RELATED"/>
    <property type="match status" value="1"/>
</dbReference>
<dbReference type="InterPro" id="IPR041413">
    <property type="entry name" value="MLTR_LBD"/>
</dbReference>
<dbReference type="Pfam" id="PF13560">
    <property type="entry name" value="HTH_31"/>
    <property type="match status" value="1"/>
</dbReference>
<dbReference type="Proteomes" id="UP000285317">
    <property type="component" value="Chromosome"/>
</dbReference>
<sequence length="295" mass="32752">MTNDDVHDFLRSRRARITPEMVGLSPGGGTRRVPGLRREEVALLAGISVDYYNRFERGNLAGASESVLDSLARALRLDDAERAHLFDLARAASSGPRIGRRRSTPKLRASVQQLLDGMTTIPAFVQNGRLDVLGMNDLARALYHRDEDPEAKPQNFARYLFLDPASIDELADWRGMAEDVVAILRQEAGRDPHSTELSNLIGELSTRSSDFRSMWASHRVRFHRTGTKQFHHPDVGDLELSFEAMQLPGDDGLTLIAYSAEPGTRSHDALALLASLRATARRQESPAAVRTQDRS</sequence>
<protein>
    <submittedName>
        <fullName evidence="2">Transcriptional regulator</fullName>
    </submittedName>
</protein>
<proteinExistence type="predicted"/>
<dbReference type="SUPFAM" id="SSF47413">
    <property type="entry name" value="lambda repressor-like DNA-binding domains"/>
    <property type="match status" value="1"/>
</dbReference>
<evidence type="ECO:0000313" key="2">
    <source>
        <dbReference type="EMBL" id="AZZ51870.1"/>
    </source>
</evidence>
<dbReference type="EMBL" id="CP028137">
    <property type="protein sequence ID" value="AZZ51870.1"/>
    <property type="molecule type" value="Genomic_DNA"/>
</dbReference>
<accession>A0A3Q9US02</accession>
<dbReference type="InterPro" id="IPR010982">
    <property type="entry name" value="Lambda_DNA-bd_dom_sf"/>
</dbReference>
<dbReference type="CDD" id="cd00093">
    <property type="entry name" value="HTH_XRE"/>
    <property type="match status" value="1"/>
</dbReference>
<dbReference type="AlphaFoldDB" id="A0A3Q9US02"/>
<reference evidence="2 3" key="1">
    <citation type="submission" date="2018-03" db="EMBL/GenBank/DDBJ databases">
        <title>Bacteriophage NCPPB3778 and a type I-E CRISPR drive the evolution of the US Biological Select Agent, Rathayibacter toxicus.</title>
        <authorList>
            <person name="Davis E.W.II."/>
            <person name="Tabima J.F."/>
            <person name="Weisberg A.J."/>
            <person name="Dantas Lopes L."/>
            <person name="Wiseman M.S."/>
            <person name="Wiseman M.S."/>
            <person name="Pupko T."/>
            <person name="Belcher M.S."/>
            <person name="Sechler A.J."/>
            <person name="Tancos M.A."/>
            <person name="Schroeder B.K."/>
            <person name="Murray T.D."/>
            <person name="Luster D.G."/>
            <person name="Schneider W.L."/>
            <person name="Rogers E."/>
            <person name="Andreote F.D."/>
            <person name="Grunwald N.J."/>
            <person name="Putnam M.L."/>
            <person name="Chang J.H."/>
        </authorList>
    </citation>
    <scope>NUCLEOTIDE SEQUENCE [LARGE SCALE GENOMIC DNA]</scope>
    <source>
        <strain evidence="2 3">DSM 15932</strain>
    </source>
</reference>
<dbReference type="InterPro" id="IPR001387">
    <property type="entry name" value="Cro/C1-type_HTH"/>
</dbReference>
<dbReference type="GO" id="GO:0003677">
    <property type="term" value="F:DNA binding"/>
    <property type="evidence" value="ECO:0007669"/>
    <property type="project" value="InterPro"/>
</dbReference>
<name>A0A3Q9US02_9MICO</name>
<dbReference type="Gene3D" id="1.10.260.40">
    <property type="entry name" value="lambda repressor-like DNA-binding domains"/>
    <property type="match status" value="1"/>
</dbReference>
<organism evidence="2 3">
    <name type="scientific">Rathayibacter festucae DSM 15932</name>
    <dbReference type="NCBI Taxonomy" id="1328866"/>
    <lineage>
        <taxon>Bacteria</taxon>
        <taxon>Bacillati</taxon>
        <taxon>Actinomycetota</taxon>
        <taxon>Actinomycetes</taxon>
        <taxon>Micrococcales</taxon>
        <taxon>Microbacteriaceae</taxon>
        <taxon>Rathayibacter</taxon>
    </lineage>
</organism>
<evidence type="ECO:0000259" key="1">
    <source>
        <dbReference type="PROSITE" id="PS50943"/>
    </source>
</evidence>